<dbReference type="PANTHER" id="PTHR35807:SF3">
    <property type="entry name" value="BLL5740 PROTEIN"/>
    <property type="match status" value="1"/>
</dbReference>
<feature type="domain" description="Bacterial transcriptional activator" evidence="1">
    <location>
        <begin position="177"/>
        <end position="317"/>
    </location>
</feature>
<dbReference type="Proteomes" id="UP000199501">
    <property type="component" value="Unassembled WGS sequence"/>
</dbReference>
<keyword evidence="2" id="KW-0238">DNA-binding</keyword>
<keyword evidence="3" id="KW-1185">Reference proteome</keyword>
<gene>
    <name evidence="2" type="ORF">SAMN05216174_11229</name>
</gene>
<dbReference type="PANTHER" id="PTHR35807">
    <property type="entry name" value="TRANSCRIPTIONAL REGULATOR REDD-RELATED"/>
    <property type="match status" value="1"/>
</dbReference>
<dbReference type="SMART" id="SM01043">
    <property type="entry name" value="BTAD"/>
    <property type="match status" value="1"/>
</dbReference>
<evidence type="ECO:0000259" key="1">
    <source>
        <dbReference type="SMART" id="SM01043"/>
    </source>
</evidence>
<dbReference type="SUPFAM" id="SSF48452">
    <property type="entry name" value="TPR-like"/>
    <property type="match status" value="1"/>
</dbReference>
<dbReference type="STRING" id="1271860.SAMN05216174_11229"/>
<dbReference type="InterPro" id="IPR005158">
    <property type="entry name" value="BTAD"/>
</dbReference>
<dbReference type="Gene3D" id="1.25.40.10">
    <property type="entry name" value="Tetratricopeptide repeat domain"/>
    <property type="match status" value="1"/>
</dbReference>
<reference evidence="3" key="1">
    <citation type="submission" date="2016-10" db="EMBL/GenBank/DDBJ databases">
        <authorList>
            <person name="Varghese N."/>
            <person name="Submissions S."/>
        </authorList>
    </citation>
    <scope>NUCLEOTIDE SEQUENCE [LARGE SCALE GENOMIC DNA]</scope>
    <source>
        <strain evidence="3">IBRC-M 10403</strain>
    </source>
</reference>
<dbReference type="EMBL" id="FMZZ01000012">
    <property type="protein sequence ID" value="SDD50633.1"/>
    <property type="molecule type" value="Genomic_DNA"/>
</dbReference>
<dbReference type="InterPro" id="IPR051677">
    <property type="entry name" value="AfsR-DnrI-RedD_regulator"/>
</dbReference>
<protein>
    <submittedName>
        <fullName evidence="2">DNA-binding transcriptional activator of the SARP family</fullName>
    </submittedName>
</protein>
<name>A0A1G6VB62_9PSEU</name>
<sequence>MGFLPILVEGSVGCGKPWQRGCWTSENTPQAALGALIRRRFSTVEEIGSDHAAHTGYPPRTDVTAIVSILVSTATPPRQAIPRGGTGVRVSLLGGFRLLADDRVLPVSGGTERLLAFVALHHQAAGRLLVAGTLWSEVSEVRAYATLRSALSRMDPASRETLKVMPLSLQLAQGVGVDLRDAQALARRLITARRPAEADLGAGAVASLSLELLPLWYDDWVLREAEDWRQLRLHALEALADGLTAVGRFAEATTAAGAAVRADPLRETAHSGLIRVHLAEGNQSEALRAFARFSHLLHTDLGLTPTPRCQALVANLLNPHP</sequence>
<dbReference type="InterPro" id="IPR011990">
    <property type="entry name" value="TPR-like_helical_dom_sf"/>
</dbReference>
<dbReference type="OrthoDB" id="5509004at2"/>
<dbReference type="Pfam" id="PF03704">
    <property type="entry name" value="BTAD"/>
    <property type="match status" value="1"/>
</dbReference>
<evidence type="ECO:0000313" key="3">
    <source>
        <dbReference type="Proteomes" id="UP000199501"/>
    </source>
</evidence>
<organism evidence="2 3">
    <name type="scientific">Actinokineospora iranica</name>
    <dbReference type="NCBI Taxonomy" id="1271860"/>
    <lineage>
        <taxon>Bacteria</taxon>
        <taxon>Bacillati</taxon>
        <taxon>Actinomycetota</taxon>
        <taxon>Actinomycetes</taxon>
        <taxon>Pseudonocardiales</taxon>
        <taxon>Pseudonocardiaceae</taxon>
        <taxon>Actinokineospora</taxon>
    </lineage>
</organism>
<evidence type="ECO:0000313" key="2">
    <source>
        <dbReference type="EMBL" id="SDD50633.1"/>
    </source>
</evidence>
<dbReference type="GO" id="GO:0003677">
    <property type="term" value="F:DNA binding"/>
    <property type="evidence" value="ECO:0007669"/>
    <property type="project" value="UniProtKB-KW"/>
</dbReference>
<dbReference type="AlphaFoldDB" id="A0A1G6VB62"/>
<proteinExistence type="predicted"/>
<accession>A0A1G6VB62</accession>